<dbReference type="Proteomes" id="UP000054549">
    <property type="component" value="Unassembled WGS sequence"/>
</dbReference>
<protein>
    <submittedName>
        <fullName evidence="1">Uncharacterized protein</fullName>
    </submittedName>
</protein>
<evidence type="ECO:0000313" key="1">
    <source>
        <dbReference type="EMBL" id="KIL56339.1"/>
    </source>
</evidence>
<dbReference type="AlphaFoldDB" id="A0A0C2SQS3"/>
<keyword evidence="2" id="KW-1185">Reference proteome</keyword>
<gene>
    <name evidence="1" type="ORF">M378DRAFT_89484</name>
</gene>
<reference evidence="1 2" key="1">
    <citation type="submission" date="2014-04" db="EMBL/GenBank/DDBJ databases">
        <title>Evolutionary Origins and Diversification of the Mycorrhizal Mutualists.</title>
        <authorList>
            <consortium name="DOE Joint Genome Institute"/>
            <consortium name="Mycorrhizal Genomics Consortium"/>
            <person name="Kohler A."/>
            <person name="Kuo A."/>
            <person name="Nagy L.G."/>
            <person name="Floudas D."/>
            <person name="Copeland A."/>
            <person name="Barry K.W."/>
            <person name="Cichocki N."/>
            <person name="Veneault-Fourrey C."/>
            <person name="LaButti K."/>
            <person name="Lindquist E.A."/>
            <person name="Lipzen A."/>
            <person name="Lundell T."/>
            <person name="Morin E."/>
            <person name="Murat C."/>
            <person name="Riley R."/>
            <person name="Ohm R."/>
            <person name="Sun H."/>
            <person name="Tunlid A."/>
            <person name="Henrissat B."/>
            <person name="Grigoriev I.V."/>
            <person name="Hibbett D.S."/>
            <person name="Martin F."/>
        </authorList>
    </citation>
    <scope>NUCLEOTIDE SEQUENCE [LARGE SCALE GENOMIC DNA]</scope>
    <source>
        <strain evidence="1 2">Koide BX008</strain>
    </source>
</reference>
<dbReference type="STRING" id="946122.A0A0C2SQS3"/>
<evidence type="ECO:0000313" key="2">
    <source>
        <dbReference type="Proteomes" id="UP000054549"/>
    </source>
</evidence>
<dbReference type="InParanoid" id="A0A0C2SQS3"/>
<organism evidence="1 2">
    <name type="scientific">Amanita muscaria (strain Koide BX008)</name>
    <dbReference type="NCBI Taxonomy" id="946122"/>
    <lineage>
        <taxon>Eukaryota</taxon>
        <taxon>Fungi</taxon>
        <taxon>Dikarya</taxon>
        <taxon>Basidiomycota</taxon>
        <taxon>Agaricomycotina</taxon>
        <taxon>Agaricomycetes</taxon>
        <taxon>Agaricomycetidae</taxon>
        <taxon>Agaricales</taxon>
        <taxon>Pluteineae</taxon>
        <taxon>Amanitaceae</taxon>
        <taxon>Amanita</taxon>
    </lineage>
</organism>
<dbReference type="HOGENOM" id="CLU_142990_2_0_1"/>
<dbReference type="OrthoDB" id="4743193at2759"/>
<name>A0A0C2SQS3_AMAMK</name>
<proteinExistence type="predicted"/>
<dbReference type="EMBL" id="KN818428">
    <property type="protein sequence ID" value="KIL56339.1"/>
    <property type="molecule type" value="Genomic_DNA"/>
</dbReference>
<sequence>KKTVIVSIMMQSSSQKANTCQSVLGFFLHSCRAPEKVIETLAHIGISISMSAIHSMVRSLSINSRHWVGRCALP</sequence>
<feature type="non-terminal residue" evidence="1">
    <location>
        <position position="1"/>
    </location>
</feature>
<accession>A0A0C2SQS3</accession>